<reference evidence="1" key="1">
    <citation type="submission" date="2022-12" db="EMBL/GenBank/DDBJ databases">
        <title>New Phytohabitans aurantiacus sp. RD004123 nov., an actinomycete isolated from soil.</title>
        <authorList>
            <person name="Triningsih D.W."/>
            <person name="Harunari E."/>
            <person name="Igarashi Y."/>
        </authorList>
    </citation>
    <scope>NUCLEOTIDE SEQUENCE</scope>
    <source>
        <strain evidence="1">RD004123</strain>
    </source>
</reference>
<evidence type="ECO:0000313" key="1">
    <source>
        <dbReference type="EMBL" id="GLH96419.1"/>
    </source>
</evidence>
<dbReference type="RefSeq" id="WP_281893629.1">
    <property type="nucleotide sequence ID" value="NZ_BSDI01000007.1"/>
</dbReference>
<evidence type="ECO:0000313" key="2">
    <source>
        <dbReference type="Proteomes" id="UP001144280"/>
    </source>
</evidence>
<protein>
    <recommendedName>
        <fullName evidence="3">Glycoside hydrolase family 42 N-terminal domain-containing protein</fullName>
    </recommendedName>
</protein>
<dbReference type="Gene3D" id="3.20.20.80">
    <property type="entry name" value="Glycosidases"/>
    <property type="match status" value="1"/>
</dbReference>
<proteinExistence type="predicted"/>
<organism evidence="1 2">
    <name type="scientific">Phytohabitans aurantiacus</name>
    <dbReference type="NCBI Taxonomy" id="3016789"/>
    <lineage>
        <taxon>Bacteria</taxon>
        <taxon>Bacillati</taxon>
        <taxon>Actinomycetota</taxon>
        <taxon>Actinomycetes</taxon>
        <taxon>Micromonosporales</taxon>
        <taxon>Micromonosporaceae</taxon>
    </lineage>
</organism>
<comment type="caution">
    <text evidence="1">The sequence shown here is derived from an EMBL/GenBank/DDBJ whole genome shotgun (WGS) entry which is preliminary data.</text>
</comment>
<sequence length="395" mass="43975">MSPSLSTGREPSIAIFWPPPPEETTVERYREIADLGANLVITGNYLNDPKILHHALSCADEVGLRVVVASDSRIDVLMRHFDLATADAQALLRQVIDDYLPHPSFAGIGLLDEPEPDRFPNLALAVDIIRQRASWLLAYVNLLPSSAIEPYDEYVGGFVDAVDPAILSFDRYPFLCEVDDPHYFHDLATIRGHALRRGIPAWLYLQTLGYHAHREPNAREMLWQVNTALAYGFTGFQYFTYWTPDPSRGEDFEPALVHRGLRTPRYEAVRRINTEWLTPVARQLRGLRSTGVAHVDQVPRGASAFRPDPWVRSIEGNAIAGTFAGAGPDRHLFVCNASHRETSTVVVRLDAQACTAQRFDPRTGTFQPVATADLVLSLPPAEASLLRLRPLALPG</sequence>
<dbReference type="Proteomes" id="UP001144280">
    <property type="component" value="Unassembled WGS sequence"/>
</dbReference>
<keyword evidence="2" id="KW-1185">Reference proteome</keyword>
<gene>
    <name evidence="1" type="ORF">Pa4123_16930</name>
</gene>
<dbReference type="InterPro" id="IPR017853">
    <property type="entry name" value="GH"/>
</dbReference>
<dbReference type="SUPFAM" id="SSF51445">
    <property type="entry name" value="(Trans)glycosidases"/>
    <property type="match status" value="1"/>
</dbReference>
<dbReference type="EMBL" id="BSDI01000007">
    <property type="protein sequence ID" value="GLH96419.1"/>
    <property type="molecule type" value="Genomic_DNA"/>
</dbReference>
<accession>A0ABQ5QRT1</accession>
<name>A0ABQ5QRT1_9ACTN</name>
<evidence type="ECO:0008006" key="3">
    <source>
        <dbReference type="Google" id="ProtNLM"/>
    </source>
</evidence>